<gene>
    <name evidence="4" type="ORF">FJT64_022903</name>
</gene>
<dbReference type="GO" id="GO:0008061">
    <property type="term" value="F:chitin binding"/>
    <property type="evidence" value="ECO:0007669"/>
    <property type="project" value="InterPro"/>
</dbReference>
<comment type="caution">
    <text evidence="4">The sequence shown here is derived from an EMBL/GenBank/DDBJ whole genome shotgun (WGS) entry which is preliminary data.</text>
</comment>
<dbReference type="PROSITE" id="PS50940">
    <property type="entry name" value="CHIT_BIND_II"/>
    <property type="match status" value="1"/>
</dbReference>
<name>A0A6A4WS37_AMPAM</name>
<feature type="region of interest" description="Disordered" evidence="1">
    <location>
        <begin position="272"/>
        <end position="379"/>
    </location>
</feature>
<keyword evidence="2" id="KW-0732">Signal</keyword>
<dbReference type="InterPro" id="IPR052976">
    <property type="entry name" value="Scoloptoxin-like"/>
</dbReference>
<evidence type="ECO:0000256" key="1">
    <source>
        <dbReference type="SAM" id="MobiDB-lite"/>
    </source>
</evidence>
<evidence type="ECO:0000256" key="2">
    <source>
        <dbReference type="SAM" id="SignalP"/>
    </source>
</evidence>
<dbReference type="SUPFAM" id="SSF57625">
    <property type="entry name" value="Invertebrate chitin-binding proteins"/>
    <property type="match status" value="1"/>
</dbReference>
<dbReference type="AlphaFoldDB" id="A0A6A4WS37"/>
<feature type="signal peptide" evidence="2">
    <location>
        <begin position="1"/>
        <end position="19"/>
    </location>
</feature>
<feature type="region of interest" description="Disordered" evidence="1">
    <location>
        <begin position="24"/>
        <end position="145"/>
    </location>
</feature>
<feature type="compositionally biased region" description="Basic residues" evidence="1">
    <location>
        <begin position="33"/>
        <end position="43"/>
    </location>
</feature>
<feature type="compositionally biased region" description="Pro residues" evidence="1">
    <location>
        <begin position="62"/>
        <end position="94"/>
    </location>
</feature>
<feature type="domain" description="Chitin-binding type-2" evidence="3">
    <location>
        <begin position="176"/>
        <end position="234"/>
    </location>
</feature>
<keyword evidence="5" id="KW-1185">Reference proteome</keyword>
<protein>
    <recommendedName>
        <fullName evidence="3">Chitin-binding type-2 domain-containing protein</fullName>
    </recommendedName>
</protein>
<evidence type="ECO:0000313" key="4">
    <source>
        <dbReference type="EMBL" id="KAF0305442.1"/>
    </source>
</evidence>
<evidence type="ECO:0000259" key="3">
    <source>
        <dbReference type="PROSITE" id="PS50940"/>
    </source>
</evidence>
<reference evidence="4 5" key="1">
    <citation type="submission" date="2019-07" db="EMBL/GenBank/DDBJ databases">
        <title>Draft genome assembly of a fouling barnacle, Amphibalanus amphitrite (Darwin, 1854): The first reference genome for Thecostraca.</title>
        <authorList>
            <person name="Kim W."/>
        </authorList>
    </citation>
    <scope>NUCLEOTIDE SEQUENCE [LARGE SCALE GENOMIC DNA]</scope>
    <source>
        <strain evidence="4">SNU_AA5</strain>
        <tissue evidence="4">Soma without cirri and trophi</tissue>
    </source>
</reference>
<sequence length="423" mass="46969">MRPLLLLLAAAACVAAAAAQVQYAEQAPPARAVVRRRRVRPRRPLPAAEQQGEPQTLVPFSQGPPPSRQPFRPEPQPFRPEPPQFRPEPQPFRPEPQFRPQFQPEEFRSPQELAPVPTKSQARPTPSAPSRSASRFKAQQEADFADYSDAAGVQEEEEEDYAEEPDRLAELLAVSTFKCDPSATGYYADDSVNCEVFHYCAAGVKHSWVCPNGNSFHQINLICQPQSADNICQRSNEFTFVNDYLYQQISNDTRKPQYADRYYPDASAAGEQLLSRPEPQPSYQQRQPEQDRRRRPLAQSADFGSSGNGFGSSRPSASSRPSSSSFPNFQQAQALGGRPQPSAYRPEQADFRGQQTGFRRSGDEPVLPPVGPSPFLGQVGASALQPDIRSRGAPLPQERHDDRIVLGGFQGNVDIEDLASRRQ</sequence>
<accession>A0A6A4WS37</accession>
<dbReference type="EMBL" id="VIIS01000750">
    <property type="protein sequence ID" value="KAF0305442.1"/>
    <property type="molecule type" value="Genomic_DNA"/>
</dbReference>
<dbReference type="InterPro" id="IPR036508">
    <property type="entry name" value="Chitin-bd_dom_sf"/>
</dbReference>
<dbReference type="Pfam" id="PF01607">
    <property type="entry name" value="CBM_14"/>
    <property type="match status" value="1"/>
</dbReference>
<evidence type="ECO:0000313" key="5">
    <source>
        <dbReference type="Proteomes" id="UP000440578"/>
    </source>
</evidence>
<feature type="compositionally biased region" description="Low complexity" evidence="1">
    <location>
        <begin position="120"/>
        <end position="135"/>
    </location>
</feature>
<dbReference type="InterPro" id="IPR002557">
    <property type="entry name" value="Chitin-bd_dom"/>
</dbReference>
<dbReference type="PANTHER" id="PTHR22933">
    <property type="entry name" value="FI18007P1-RELATED"/>
    <property type="match status" value="1"/>
</dbReference>
<proteinExistence type="predicted"/>
<dbReference type="GO" id="GO:0005576">
    <property type="term" value="C:extracellular region"/>
    <property type="evidence" value="ECO:0007669"/>
    <property type="project" value="InterPro"/>
</dbReference>
<feature type="chain" id="PRO_5025551561" description="Chitin-binding type-2 domain-containing protein" evidence="2">
    <location>
        <begin position="20"/>
        <end position="423"/>
    </location>
</feature>
<organism evidence="4 5">
    <name type="scientific">Amphibalanus amphitrite</name>
    <name type="common">Striped barnacle</name>
    <name type="synonym">Balanus amphitrite</name>
    <dbReference type="NCBI Taxonomy" id="1232801"/>
    <lineage>
        <taxon>Eukaryota</taxon>
        <taxon>Metazoa</taxon>
        <taxon>Ecdysozoa</taxon>
        <taxon>Arthropoda</taxon>
        <taxon>Crustacea</taxon>
        <taxon>Multicrustacea</taxon>
        <taxon>Cirripedia</taxon>
        <taxon>Thoracica</taxon>
        <taxon>Thoracicalcarea</taxon>
        <taxon>Balanomorpha</taxon>
        <taxon>Balanoidea</taxon>
        <taxon>Balanidae</taxon>
        <taxon>Amphibalaninae</taxon>
        <taxon>Amphibalanus</taxon>
    </lineage>
</organism>
<dbReference type="PANTHER" id="PTHR22933:SF31">
    <property type="entry name" value="FI18007P1"/>
    <property type="match status" value="1"/>
</dbReference>
<feature type="compositionally biased region" description="Low complexity" evidence="1">
    <location>
        <begin position="311"/>
        <end position="334"/>
    </location>
</feature>
<dbReference type="Proteomes" id="UP000440578">
    <property type="component" value="Unassembled WGS sequence"/>
</dbReference>
<dbReference type="OrthoDB" id="7426044at2759"/>